<evidence type="ECO:0000313" key="11">
    <source>
        <dbReference type="EMBL" id="AVO36535.1"/>
    </source>
</evidence>
<dbReference type="Pfam" id="PF01554">
    <property type="entry name" value="MatE"/>
    <property type="match status" value="2"/>
</dbReference>
<feature type="transmembrane region" description="Helical" evidence="10">
    <location>
        <begin position="313"/>
        <end position="332"/>
    </location>
</feature>
<evidence type="ECO:0000256" key="1">
    <source>
        <dbReference type="ARBA" id="ARBA00004429"/>
    </source>
</evidence>
<evidence type="ECO:0000256" key="6">
    <source>
        <dbReference type="ARBA" id="ARBA00022989"/>
    </source>
</evidence>
<keyword evidence="2" id="KW-0813">Transport</keyword>
<accession>A0A2S0MKX8</accession>
<name>A0A2S0MKX8_9RHOB</name>
<evidence type="ECO:0000256" key="7">
    <source>
        <dbReference type="ARBA" id="ARBA00023065"/>
    </source>
</evidence>
<dbReference type="GO" id="GO:0005886">
    <property type="term" value="C:plasma membrane"/>
    <property type="evidence" value="ECO:0007669"/>
    <property type="project" value="UniProtKB-SubCell"/>
</dbReference>
<dbReference type="PIRSF" id="PIRSF006603">
    <property type="entry name" value="DinF"/>
    <property type="match status" value="1"/>
</dbReference>
<feature type="transmembrane region" description="Helical" evidence="10">
    <location>
        <begin position="187"/>
        <end position="209"/>
    </location>
</feature>
<dbReference type="EMBL" id="CP027665">
    <property type="protein sequence ID" value="AVO36535.1"/>
    <property type="molecule type" value="Genomic_DNA"/>
</dbReference>
<dbReference type="GO" id="GO:0006811">
    <property type="term" value="P:monoatomic ion transport"/>
    <property type="evidence" value="ECO:0007669"/>
    <property type="project" value="UniProtKB-KW"/>
</dbReference>
<feature type="transmembrane region" description="Helical" evidence="10">
    <location>
        <begin position="89"/>
        <end position="107"/>
    </location>
</feature>
<keyword evidence="7" id="KW-0406">Ion transport</keyword>
<evidence type="ECO:0000256" key="3">
    <source>
        <dbReference type="ARBA" id="ARBA00022449"/>
    </source>
</evidence>
<keyword evidence="5 10" id="KW-0812">Transmembrane</keyword>
<protein>
    <recommendedName>
        <fullName evidence="9">Multidrug-efflux transporter</fullName>
    </recommendedName>
</protein>
<gene>
    <name evidence="11" type="ORF">C6Y53_01670</name>
</gene>
<evidence type="ECO:0000256" key="9">
    <source>
        <dbReference type="ARBA" id="ARBA00031636"/>
    </source>
</evidence>
<dbReference type="GO" id="GO:0042910">
    <property type="term" value="F:xenobiotic transmembrane transporter activity"/>
    <property type="evidence" value="ECO:0007669"/>
    <property type="project" value="InterPro"/>
</dbReference>
<dbReference type="PANTHER" id="PTHR43298:SF2">
    <property type="entry name" value="FMN_FAD EXPORTER YEEO-RELATED"/>
    <property type="match status" value="1"/>
</dbReference>
<proteinExistence type="predicted"/>
<evidence type="ECO:0000256" key="2">
    <source>
        <dbReference type="ARBA" id="ARBA00022448"/>
    </source>
</evidence>
<dbReference type="InterPro" id="IPR048279">
    <property type="entry name" value="MdtK-like"/>
</dbReference>
<dbReference type="InterPro" id="IPR050222">
    <property type="entry name" value="MATE_MdtK"/>
</dbReference>
<feature type="transmembrane region" description="Helical" evidence="10">
    <location>
        <begin position="267"/>
        <end position="292"/>
    </location>
</feature>
<organism evidence="11 12">
    <name type="scientific">Pukyongiella litopenaei</name>
    <dbReference type="NCBI Taxonomy" id="2605946"/>
    <lineage>
        <taxon>Bacteria</taxon>
        <taxon>Pseudomonadati</taxon>
        <taxon>Pseudomonadota</taxon>
        <taxon>Alphaproteobacteria</taxon>
        <taxon>Rhodobacterales</taxon>
        <taxon>Paracoccaceae</taxon>
        <taxon>Pukyongiella</taxon>
    </lineage>
</organism>
<feature type="transmembrane region" description="Helical" evidence="10">
    <location>
        <begin position="230"/>
        <end position="261"/>
    </location>
</feature>
<dbReference type="Proteomes" id="UP000237655">
    <property type="component" value="Chromosome"/>
</dbReference>
<evidence type="ECO:0000256" key="4">
    <source>
        <dbReference type="ARBA" id="ARBA00022475"/>
    </source>
</evidence>
<feature type="transmembrane region" description="Helical" evidence="10">
    <location>
        <begin position="52"/>
        <end position="77"/>
    </location>
</feature>
<keyword evidence="4" id="KW-1003">Cell membrane</keyword>
<feature type="transmembrane region" description="Helical" evidence="10">
    <location>
        <begin position="127"/>
        <end position="145"/>
    </location>
</feature>
<feature type="transmembrane region" description="Helical" evidence="10">
    <location>
        <begin position="418"/>
        <end position="438"/>
    </location>
</feature>
<evidence type="ECO:0000256" key="5">
    <source>
        <dbReference type="ARBA" id="ARBA00022692"/>
    </source>
</evidence>
<dbReference type="InterPro" id="IPR002528">
    <property type="entry name" value="MATE_fam"/>
</dbReference>
<dbReference type="NCBIfam" id="TIGR00797">
    <property type="entry name" value="matE"/>
    <property type="match status" value="1"/>
</dbReference>
<dbReference type="PANTHER" id="PTHR43298">
    <property type="entry name" value="MULTIDRUG RESISTANCE PROTEIN NORM-RELATED"/>
    <property type="match status" value="1"/>
</dbReference>
<keyword evidence="3" id="KW-0050">Antiport</keyword>
<keyword evidence="6 10" id="KW-1133">Transmembrane helix</keyword>
<dbReference type="AlphaFoldDB" id="A0A2S0MKX8"/>
<keyword evidence="12" id="KW-1185">Reference proteome</keyword>
<dbReference type="GO" id="GO:0015297">
    <property type="term" value="F:antiporter activity"/>
    <property type="evidence" value="ECO:0007669"/>
    <property type="project" value="UniProtKB-KW"/>
</dbReference>
<evidence type="ECO:0000256" key="8">
    <source>
        <dbReference type="ARBA" id="ARBA00023136"/>
    </source>
</evidence>
<evidence type="ECO:0000313" key="12">
    <source>
        <dbReference type="Proteomes" id="UP000237655"/>
    </source>
</evidence>
<reference evidence="12" key="1">
    <citation type="submission" date="2018-03" db="EMBL/GenBank/DDBJ databases">
        <title>Genomic analysis of the strain SH-1 isolated from shrimp intestine.</title>
        <authorList>
            <person name="Kim Y.-S."/>
            <person name="Kim S.-E."/>
            <person name="Kim K.-H."/>
        </authorList>
    </citation>
    <scope>NUCLEOTIDE SEQUENCE [LARGE SCALE GENOMIC DNA]</scope>
    <source>
        <strain evidence="12">SH-1</strain>
    </source>
</reference>
<keyword evidence="8 10" id="KW-0472">Membrane</keyword>
<evidence type="ECO:0000256" key="10">
    <source>
        <dbReference type="SAM" id="Phobius"/>
    </source>
</evidence>
<dbReference type="CDD" id="cd13131">
    <property type="entry name" value="MATE_NorM_like"/>
    <property type="match status" value="1"/>
</dbReference>
<feature type="transmembrane region" description="Helical" evidence="10">
    <location>
        <begin position="391"/>
        <end position="412"/>
    </location>
</feature>
<sequence>MTIPGHARAILLLGLPLIGGHLAQFAIGLTDTVMLGWYGIAELAAVTLGASYFFVFFILGSGFALAVMPIAAAAAAEGDEQRIRRSTRMGMWLSMIYAMAAMPAMLWSEQILRMLGQDPEVAALAGQYLRIAGWGLFPALLVMVLKNYLAGLERTQAVFWITVTAAATNALANYMLIFGHWGAPELGIVGAACASIASQAVSLIAVVIYQRRALPHYNLFQRLWRVDPEILWQVFRMGVPIGLTTVAEVSLFSASAVLMGWLGKVPLAAHGIVITISSGTFMVQLGLSNVATIRAGNAYGRRDPFHMARGGKVVIALSQAFAVLTLAAFLIFPEPLMSLFMETDNPVRDQILVIGVPLLVVSALFQFVDGAQAIGLGLLRGVQDTRVPMMIAVLSYWGIGLPTSYMLGFVFGLEGIGVWLGLCAGLACAAAMLMWRFWRRALGQVEGRVAAQQP</sequence>
<feature type="transmembrane region" description="Helical" evidence="10">
    <location>
        <begin position="157"/>
        <end position="181"/>
    </location>
</feature>
<dbReference type="KEGG" id="thas:C6Y53_01670"/>
<feature type="transmembrane region" description="Helical" evidence="10">
    <location>
        <begin position="352"/>
        <end position="379"/>
    </location>
</feature>
<comment type="subcellular location">
    <subcellularLocation>
        <location evidence="1">Cell inner membrane</location>
        <topology evidence="1">Multi-pass membrane protein</topology>
    </subcellularLocation>
</comment>